<dbReference type="STRING" id="1210090.GCA_001613185_06141"/>
<accession>A0A366DRA6</accession>
<evidence type="ECO:0008006" key="3">
    <source>
        <dbReference type="Google" id="ProtNLM"/>
    </source>
</evidence>
<sequence>MSGNTSIEASLTQWRGYKEKAESGEFRIDEQIGRALQARCETLLSGLEDTLLSKAGLLDQLSGFGTLPSAEALRSKFANKAVIDQDSAVNQLKKHIDLVILMRDTYKLATQKLADQDQSNANDLNNTDV</sequence>
<comment type="caution">
    <text evidence="1">The sequence shown here is derived from an EMBL/GenBank/DDBJ whole genome shotgun (WGS) entry which is preliminary data.</text>
</comment>
<dbReference type="OrthoDB" id="4467342at2"/>
<keyword evidence="2" id="KW-1185">Reference proteome</keyword>
<dbReference type="EMBL" id="QNRE01000003">
    <property type="protein sequence ID" value="RBO92627.1"/>
    <property type="molecule type" value="Genomic_DNA"/>
</dbReference>
<proteinExistence type="predicted"/>
<dbReference type="RefSeq" id="WP_067513734.1">
    <property type="nucleotide sequence ID" value="NZ_JADLRS010000003.1"/>
</dbReference>
<evidence type="ECO:0000313" key="2">
    <source>
        <dbReference type="Proteomes" id="UP000252586"/>
    </source>
</evidence>
<evidence type="ECO:0000313" key="1">
    <source>
        <dbReference type="EMBL" id="RBO92627.1"/>
    </source>
</evidence>
<name>A0A366DRA6_9NOCA</name>
<dbReference type="AlphaFoldDB" id="A0A366DRA6"/>
<protein>
    <recommendedName>
        <fullName evidence="3">Type VII secretion system (Wss) protein ESAT-6</fullName>
    </recommendedName>
</protein>
<dbReference type="Proteomes" id="UP000252586">
    <property type="component" value="Unassembled WGS sequence"/>
</dbReference>
<gene>
    <name evidence="1" type="ORF">DFR74_103271</name>
</gene>
<organism evidence="1 2">
    <name type="scientific">Nocardia puris</name>
    <dbReference type="NCBI Taxonomy" id="208602"/>
    <lineage>
        <taxon>Bacteria</taxon>
        <taxon>Bacillati</taxon>
        <taxon>Actinomycetota</taxon>
        <taxon>Actinomycetes</taxon>
        <taxon>Mycobacteriales</taxon>
        <taxon>Nocardiaceae</taxon>
        <taxon>Nocardia</taxon>
    </lineage>
</organism>
<reference evidence="1 2" key="1">
    <citation type="submission" date="2018-06" db="EMBL/GenBank/DDBJ databases">
        <title>Genomic Encyclopedia of Type Strains, Phase IV (KMG-IV): sequencing the most valuable type-strain genomes for metagenomic binning, comparative biology and taxonomic classification.</title>
        <authorList>
            <person name="Goeker M."/>
        </authorList>
    </citation>
    <scope>NUCLEOTIDE SEQUENCE [LARGE SCALE GENOMIC DNA]</scope>
    <source>
        <strain evidence="1 2">DSM 44599</strain>
    </source>
</reference>